<evidence type="ECO:0000313" key="2">
    <source>
        <dbReference type="EMBL" id="KAF3200047.1"/>
    </source>
</evidence>
<dbReference type="GO" id="GO:0016853">
    <property type="term" value="F:isomerase activity"/>
    <property type="evidence" value="ECO:0007669"/>
    <property type="project" value="TreeGrafter"/>
</dbReference>
<dbReference type="Proteomes" id="UP000614610">
    <property type="component" value="Unassembled WGS sequence"/>
</dbReference>
<evidence type="ECO:0000313" key="1">
    <source>
        <dbReference type="EMBL" id="KAF3176531.1"/>
    </source>
</evidence>
<evidence type="ECO:0000313" key="6">
    <source>
        <dbReference type="Proteomes" id="UP000479691"/>
    </source>
</evidence>
<evidence type="ECO:0000313" key="7">
    <source>
        <dbReference type="Proteomes" id="UP000483672"/>
    </source>
</evidence>
<dbReference type="AlphaFoldDB" id="A0A6G1M2K3"/>
<dbReference type="Gene3D" id="3.10.310.10">
    <property type="entry name" value="Diaminopimelate Epimerase, Chain A, domain 1"/>
    <property type="match status" value="2"/>
</dbReference>
<gene>
    <name evidence="2" type="ORF">TWF106_003488</name>
    <name evidence="3" type="ORF">TWF191_003219</name>
    <name evidence="4" type="ORF">TWF679_009232</name>
    <name evidence="1" type="ORF">TWF788_008017</name>
</gene>
<dbReference type="PANTHER" id="PTHR13774:SF32">
    <property type="entry name" value="ANTISENSE-ENHANCING SEQUENCE 1"/>
    <property type="match status" value="1"/>
</dbReference>
<evidence type="ECO:0000313" key="5">
    <source>
        <dbReference type="Proteomes" id="UP000472727"/>
    </source>
</evidence>
<accession>A0A6G1M2K3</accession>
<organism evidence="2 5">
    <name type="scientific">Orbilia oligospora</name>
    <name type="common">Nematode-trapping fungus</name>
    <name type="synonym">Arthrobotrys oligospora</name>
    <dbReference type="NCBI Taxonomy" id="2813651"/>
    <lineage>
        <taxon>Eukaryota</taxon>
        <taxon>Fungi</taxon>
        <taxon>Dikarya</taxon>
        <taxon>Ascomycota</taxon>
        <taxon>Pezizomycotina</taxon>
        <taxon>Orbiliomycetes</taxon>
        <taxon>Orbiliales</taxon>
        <taxon>Orbiliaceae</taxon>
        <taxon>Orbilia</taxon>
    </lineage>
</organism>
<comment type="caution">
    <text evidence="2">The sequence shown here is derived from an EMBL/GenBank/DDBJ whole genome shotgun (WGS) entry which is preliminary data.</text>
</comment>
<dbReference type="GO" id="GO:0005737">
    <property type="term" value="C:cytoplasm"/>
    <property type="evidence" value="ECO:0007669"/>
    <property type="project" value="TreeGrafter"/>
</dbReference>
<dbReference type="Pfam" id="PF02567">
    <property type="entry name" value="PhzC-PhzF"/>
    <property type="match status" value="2"/>
</dbReference>
<evidence type="ECO:0008006" key="8">
    <source>
        <dbReference type="Google" id="ProtNLM"/>
    </source>
</evidence>
<evidence type="ECO:0000313" key="3">
    <source>
        <dbReference type="EMBL" id="KAF3201864.1"/>
    </source>
</evidence>
<dbReference type="InterPro" id="IPR003719">
    <property type="entry name" value="Phenazine_PhzF-like"/>
</dbReference>
<dbReference type="Proteomes" id="UP000479691">
    <property type="component" value="Unassembled WGS sequence"/>
</dbReference>
<evidence type="ECO:0000313" key="4">
    <source>
        <dbReference type="EMBL" id="KAF3205682.1"/>
    </source>
</evidence>
<dbReference type="EMBL" id="JAABOE010000048">
    <property type="protein sequence ID" value="KAF3176531.1"/>
    <property type="molecule type" value="Genomic_DNA"/>
</dbReference>
<protein>
    <recommendedName>
        <fullName evidence="8">Phenazine biosynthesis protein</fullName>
    </recommendedName>
</protein>
<dbReference type="SUPFAM" id="SSF54506">
    <property type="entry name" value="Diaminopimelate epimerase-like"/>
    <property type="match status" value="1"/>
</dbReference>
<proteinExistence type="predicted"/>
<dbReference type="PANTHER" id="PTHR13774">
    <property type="entry name" value="PHENAZINE BIOSYNTHESIS PROTEIN"/>
    <property type="match status" value="1"/>
</dbReference>
<dbReference type="EMBL" id="WIWT01000063">
    <property type="protein sequence ID" value="KAF3205682.1"/>
    <property type="molecule type" value="Genomic_DNA"/>
</dbReference>
<dbReference type="OrthoDB" id="75169at2759"/>
<dbReference type="Proteomes" id="UP000483672">
    <property type="component" value="Unassembled WGS sequence"/>
</dbReference>
<sequence>MPQLPYVTLNVFTTQPLTSGNPLAVVTIPPSTTISKTQEHLIAREFGYSETIFIYPSSSLRPEQQNEGYTKIAIWTVLQEIPFAGHPTVGAGWYLGGEEKKEGELLIPAGRLKYEKDVDGRVRIDTPHKITLWGRTVSRKRIGEIVGVPVEEFGGDEGDVFENSTVGVARANNVFESWVANTTAAASSSSGSNDQSGGGWDVNGIPVVSIVDGMTFALVEVKSVSVLQAVKVGRKGVVLDMVTDLGATIPPGGRSFIGVYCYTILEETVQDGVKGKIKIRSRMFFRGDGEDPATGSAACALGSYLAIVKGSGEGGKGVGEWEFEVTQGVEMGRRSDIGVRVLLEDIADGGGKRGVKKVYLEGEAVKVMEGVLTI</sequence>
<dbReference type="Proteomes" id="UP000472727">
    <property type="component" value="Unassembled WGS sequence"/>
</dbReference>
<dbReference type="EMBL" id="WIWS01000176">
    <property type="protein sequence ID" value="KAF3200047.1"/>
    <property type="molecule type" value="Genomic_DNA"/>
</dbReference>
<dbReference type="EMBL" id="WIPF01000175">
    <property type="protein sequence ID" value="KAF3201864.1"/>
    <property type="molecule type" value="Genomic_DNA"/>
</dbReference>
<name>A0A6G1M2K3_ORBOL</name>
<reference evidence="5 6" key="1">
    <citation type="submission" date="2019-06" db="EMBL/GenBank/DDBJ databases">
        <authorList>
            <person name="Palmer J.M."/>
        </authorList>
    </citation>
    <scope>NUCLEOTIDE SEQUENCE [LARGE SCALE GENOMIC DNA]</scope>
    <source>
        <strain evidence="2 5">TWF106</strain>
        <strain evidence="3 7">TWF191</strain>
        <strain evidence="4">TWF679</strain>
        <strain evidence="1 6">TWF788</strain>
    </source>
</reference>